<dbReference type="EMBL" id="LAZR01020840">
    <property type="protein sequence ID" value="KKL87424.1"/>
    <property type="molecule type" value="Genomic_DNA"/>
</dbReference>
<dbReference type="AlphaFoldDB" id="A0A0F9FM10"/>
<comment type="caution">
    <text evidence="1">The sequence shown here is derived from an EMBL/GenBank/DDBJ whole genome shotgun (WGS) entry which is preliminary data.</text>
</comment>
<organism evidence="1">
    <name type="scientific">marine sediment metagenome</name>
    <dbReference type="NCBI Taxonomy" id="412755"/>
    <lineage>
        <taxon>unclassified sequences</taxon>
        <taxon>metagenomes</taxon>
        <taxon>ecological metagenomes</taxon>
    </lineage>
</organism>
<proteinExistence type="predicted"/>
<sequence length="134" mass="15889">MVIGGYCFYTESYLIKDYEKFIEAVNFQNFGYKSFNSYAEALLFGITDKEEYDNFSHSGFLEINNINSYYKFKEFQKGGFIKKTEYLEAQKLSISSKIEYEQYLNSGFTHHTEFHKAKKQGFLNKEDYRRAIAL</sequence>
<gene>
    <name evidence="1" type="ORF">LCGC14_1934870</name>
</gene>
<evidence type="ECO:0000313" key="1">
    <source>
        <dbReference type="EMBL" id="KKL87424.1"/>
    </source>
</evidence>
<protein>
    <submittedName>
        <fullName evidence="1">Uncharacterized protein</fullName>
    </submittedName>
</protein>
<feature type="non-terminal residue" evidence="1">
    <location>
        <position position="134"/>
    </location>
</feature>
<reference evidence="1" key="1">
    <citation type="journal article" date="2015" name="Nature">
        <title>Complex archaea that bridge the gap between prokaryotes and eukaryotes.</title>
        <authorList>
            <person name="Spang A."/>
            <person name="Saw J.H."/>
            <person name="Jorgensen S.L."/>
            <person name="Zaremba-Niedzwiedzka K."/>
            <person name="Martijn J."/>
            <person name="Lind A.E."/>
            <person name="van Eijk R."/>
            <person name="Schleper C."/>
            <person name="Guy L."/>
            <person name="Ettema T.J."/>
        </authorList>
    </citation>
    <scope>NUCLEOTIDE SEQUENCE</scope>
</reference>
<accession>A0A0F9FM10</accession>
<name>A0A0F9FM10_9ZZZZ</name>